<accession>A0A9X3ITP7</accession>
<proteinExistence type="predicted"/>
<sequence length="1104" mass="124079">MQSQSEMFSFEPTYQLRRLELFNWGGFAGPQAVDIDPQGTAIIGPTGSGKTTLVDALMTLLTANPKYNLASTGGHESDRDLISYVRGVAGAGNGGVEQNHITRQGKTLSGICATFASSDSQVKLAGLFWIDGNSMAASDLNKLWLFSSHPQQTLSDWLTTLNEGGKRALTQLEKQTTGLTGYPSKGRYLARIRDFFEVRENAFNLLNRAAGLKQLNSIDEIFRELVLDDTAQFERASDVANSFDDLTAIYEELEVARRQLRSLEPVTLQWQKYQQLEAHLSEQKQLSSSLPVWFAEQAHAKWKAESQRLQLASTSLQAELGDAEQHQQQLSQQRDELYARYLNLGGKDLQSREQLIRALRGTLAERQRDARQYLALVQKLALDPTLSREALATNQQQTRQQLESLARQLATAREQAFQAGSTAQGSQQAIQGLEHELADTRRSRSNISSKFRNFRTDLADFLELDEQDLPFVAELVQVKAEEQGWRGAIERAIGSQRLRILVPEQQLGQALHWVNQRNNHLHVRFFEVRASIEPARFMDDGFTRKLDYKNHPYRDALKTLLAGIDLHCVASSEALRHTEHAITREGTLSGKARFFEKQDQKALTDDWLTGFDNRDRLDALQRQLQDQQQRHQQHQNAAEKARGQVSQLEQQQALADALLHVDFESINVPMAQQTLANAEQELQRLTAPDSDLSDAKARFEQVGQDCAACDKQVIDLKTRLAGLANQLRDAGQQQSRAWQRAEAGLSKSQRDLADRCWQPLAAAIQQASPVELLELEQATHNRLRDDIDKLVDQQARAQADLVRAMANAKKEDRGALAETGTELDDIQDYLKRYQLLREEALPEKQKQFREYLNRSSDDGVTGLLTMIDGEVAKIIDRLEDVNNTLRRVDFQPGRYLQLNASKVIHERLTTFNKSLNALRSARLAEDDGSSHYKALRVVVEDLRSLCEKRHTQAAKALLDPRFRLEFEAMTIDRGSGASLGKFKSSQGGSGGEKEIIASFVLTASLSYALCPDGSSQPLFGTIVLDEAFSRSSHAVAGRIIEALQEFGLHALFITPNKEMRLLRNHTRSATVVHRRGTLSSLTSLSWEELEQRAMEQKQRNGVRG</sequence>
<protein>
    <submittedName>
        <fullName evidence="3">AAA family ATPase</fullName>
    </submittedName>
</protein>
<feature type="coiled-coil region" evidence="1">
    <location>
        <begin position="773"/>
        <end position="807"/>
    </location>
</feature>
<feature type="coiled-coil region" evidence="1">
    <location>
        <begin position="388"/>
        <end position="415"/>
    </location>
</feature>
<dbReference type="InterPro" id="IPR027417">
    <property type="entry name" value="P-loop_NTPase"/>
</dbReference>
<dbReference type="Proteomes" id="UP001150830">
    <property type="component" value="Unassembled WGS sequence"/>
</dbReference>
<gene>
    <name evidence="3" type="ORF">OUO13_13050</name>
</gene>
<dbReference type="PANTHER" id="PTHR32182:SF0">
    <property type="entry name" value="DNA REPLICATION AND REPAIR PROTEIN RECF"/>
    <property type="match status" value="1"/>
</dbReference>
<evidence type="ECO:0000256" key="1">
    <source>
        <dbReference type="SAM" id="Coils"/>
    </source>
</evidence>
<dbReference type="AlphaFoldDB" id="A0A9X3ITP7"/>
<organism evidence="3 4">
    <name type="scientific">Parathalassolituus penaei</name>
    <dbReference type="NCBI Taxonomy" id="2997323"/>
    <lineage>
        <taxon>Bacteria</taxon>
        <taxon>Pseudomonadati</taxon>
        <taxon>Pseudomonadota</taxon>
        <taxon>Gammaproteobacteria</taxon>
        <taxon>Oceanospirillales</taxon>
        <taxon>Oceanospirillaceae</taxon>
        <taxon>Parathalassolituus</taxon>
    </lineage>
</organism>
<dbReference type="Pfam" id="PF13555">
    <property type="entry name" value="AAA_29"/>
    <property type="match status" value="1"/>
</dbReference>
<keyword evidence="1" id="KW-0175">Coiled coil</keyword>
<name>A0A9X3ITP7_9GAMM</name>
<dbReference type="GO" id="GO:0006302">
    <property type="term" value="P:double-strand break repair"/>
    <property type="evidence" value="ECO:0007669"/>
    <property type="project" value="TreeGrafter"/>
</dbReference>
<dbReference type="Pfam" id="PF13558">
    <property type="entry name" value="SbcC_Walker_B"/>
    <property type="match status" value="1"/>
</dbReference>
<evidence type="ECO:0000256" key="2">
    <source>
        <dbReference type="SAM" id="MobiDB-lite"/>
    </source>
</evidence>
<reference evidence="3" key="1">
    <citation type="submission" date="2022-11" db="EMBL/GenBank/DDBJ databases">
        <title>Parathalassolutuus dongxingensis gen. nov., sp. nov., a novel member of family Oceanospirillaceae isolated from a coastal shrimp pond in Guangxi, China.</title>
        <authorList>
            <person name="Chen H."/>
        </authorList>
    </citation>
    <scope>NUCLEOTIDE SEQUENCE</scope>
    <source>
        <strain evidence="3">G-43</strain>
    </source>
</reference>
<evidence type="ECO:0000313" key="4">
    <source>
        <dbReference type="Proteomes" id="UP001150830"/>
    </source>
</evidence>
<evidence type="ECO:0000313" key="3">
    <source>
        <dbReference type="EMBL" id="MCY0966114.1"/>
    </source>
</evidence>
<dbReference type="PANTHER" id="PTHR32182">
    <property type="entry name" value="DNA REPLICATION AND REPAIR PROTEIN RECF"/>
    <property type="match status" value="1"/>
</dbReference>
<dbReference type="EMBL" id="JAPNOA010000039">
    <property type="protein sequence ID" value="MCY0966114.1"/>
    <property type="molecule type" value="Genomic_DNA"/>
</dbReference>
<dbReference type="GO" id="GO:0000731">
    <property type="term" value="P:DNA synthesis involved in DNA repair"/>
    <property type="evidence" value="ECO:0007669"/>
    <property type="project" value="TreeGrafter"/>
</dbReference>
<dbReference type="Gene3D" id="3.40.50.300">
    <property type="entry name" value="P-loop containing nucleotide triphosphate hydrolases"/>
    <property type="match status" value="2"/>
</dbReference>
<comment type="caution">
    <text evidence="3">The sequence shown here is derived from an EMBL/GenBank/DDBJ whole genome shotgun (WGS) entry which is preliminary data.</text>
</comment>
<dbReference type="SUPFAM" id="SSF52540">
    <property type="entry name" value="P-loop containing nucleoside triphosphate hydrolases"/>
    <property type="match status" value="1"/>
</dbReference>
<dbReference type="RefSeq" id="WP_283174325.1">
    <property type="nucleotide sequence ID" value="NZ_JAPNOA010000039.1"/>
</dbReference>
<feature type="region of interest" description="Disordered" evidence="2">
    <location>
        <begin position="624"/>
        <end position="644"/>
    </location>
</feature>
<keyword evidence="4" id="KW-1185">Reference proteome</keyword>